<accession>A0A3P3UBP8</accession>
<dbReference type="Pfam" id="PF12493">
    <property type="entry name" value="DUF3709"/>
    <property type="match status" value="1"/>
</dbReference>
<dbReference type="AlphaFoldDB" id="A0A3P3UBP8"/>
<dbReference type="EMBL" id="RRCN01000001">
    <property type="protein sequence ID" value="RRJ67787.1"/>
    <property type="molecule type" value="Genomic_DNA"/>
</dbReference>
<comment type="caution">
    <text evidence="1">The sequence shown here is derived from an EMBL/GenBank/DDBJ whole genome shotgun (WGS) entry which is preliminary data.</text>
</comment>
<dbReference type="RefSeq" id="WP_128635551.1">
    <property type="nucleotide sequence ID" value="NZ_RRCN01000001.1"/>
</dbReference>
<evidence type="ECO:0000313" key="2">
    <source>
        <dbReference type="Proteomes" id="UP000267017"/>
    </source>
</evidence>
<sequence length="22" mass="2604">MCAPRPKWKCFCMIEMGCPCIR</sequence>
<organism evidence="1 2">
    <name type="scientific">Paenibacillus oralis</name>
    <dbReference type="NCBI Taxonomy" id="2490856"/>
    <lineage>
        <taxon>Bacteria</taxon>
        <taxon>Bacillati</taxon>
        <taxon>Bacillota</taxon>
        <taxon>Bacilli</taxon>
        <taxon>Bacillales</taxon>
        <taxon>Paenibacillaceae</taxon>
        <taxon>Paenibacillus</taxon>
    </lineage>
</organism>
<gene>
    <name evidence="1" type="ORF">EHV15_26460</name>
</gene>
<proteinExistence type="predicted"/>
<evidence type="ECO:0000313" key="1">
    <source>
        <dbReference type="EMBL" id="RRJ67787.1"/>
    </source>
</evidence>
<name>A0A3P3UBP8_9BACL</name>
<protein>
    <submittedName>
        <fullName evidence="1">DUF3709 domain-containing protein</fullName>
    </submittedName>
</protein>
<keyword evidence="2" id="KW-1185">Reference proteome</keyword>
<dbReference type="InterPro" id="IPR022178">
    <property type="entry name" value="DUF3709"/>
</dbReference>
<reference evidence="1 2" key="1">
    <citation type="submission" date="2018-11" db="EMBL/GenBank/DDBJ databases">
        <title>Genome sequencing of Paenibacillus sp. KCOM 3021 (= ChDC PVNT-B20).</title>
        <authorList>
            <person name="Kook J.-K."/>
            <person name="Park S.-N."/>
            <person name="Lim Y.K."/>
        </authorList>
    </citation>
    <scope>NUCLEOTIDE SEQUENCE [LARGE SCALE GENOMIC DNA]</scope>
    <source>
        <strain evidence="1 2">KCOM 3021</strain>
    </source>
</reference>
<dbReference type="Proteomes" id="UP000267017">
    <property type="component" value="Unassembled WGS sequence"/>
</dbReference>